<dbReference type="Proteomes" id="UP000095282">
    <property type="component" value="Unplaced"/>
</dbReference>
<evidence type="ECO:0000313" key="2">
    <source>
        <dbReference type="WBParaSite" id="Csp11.Scaffold630.g22142.t1"/>
    </source>
</evidence>
<organism evidence="1 2">
    <name type="scientific">Caenorhabditis tropicalis</name>
    <dbReference type="NCBI Taxonomy" id="1561998"/>
    <lineage>
        <taxon>Eukaryota</taxon>
        <taxon>Metazoa</taxon>
        <taxon>Ecdysozoa</taxon>
        <taxon>Nematoda</taxon>
        <taxon>Chromadorea</taxon>
        <taxon>Rhabditida</taxon>
        <taxon>Rhabditina</taxon>
        <taxon>Rhabditomorpha</taxon>
        <taxon>Rhabditoidea</taxon>
        <taxon>Rhabditidae</taxon>
        <taxon>Peloderinae</taxon>
        <taxon>Caenorhabditis</taxon>
    </lineage>
</organism>
<accession>A0A1I7V3X1</accession>
<protein>
    <submittedName>
        <fullName evidence="2">WAPL domain-containing protein</fullName>
    </submittedName>
</protein>
<proteinExistence type="predicted"/>
<reference evidence="2" key="1">
    <citation type="submission" date="2016-11" db="UniProtKB">
        <authorList>
            <consortium name="WormBaseParasite"/>
        </authorList>
    </citation>
    <scope>IDENTIFICATION</scope>
</reference>
<evidence type="ECO:0000313" key="1">
    <source>
        <dbReference type="Proteomes" id="UP000095282"/>
    </source>
</evidence>
<sequence length="91" mass="10473">MSPIHKEHLGKNDECSDMRTLEDAQRGRVAVCVAFCVAFCNEEEARYRINKRIGNIKQLGRLMNRDKDVPRIDRQVTFDTTCLCPAPFSRS</sequence>
<keyword evidence="1" id="KW-1185">Reference proteome</keyword>
<dbReference type="WBParaSite" id="Csp11.Scaffold630.g22142.t1">
    <property type="protein sequence ID" value="Csp11.Scaffold630.g22142.t1"/>
    <property type="gene ID" value="Csp11.Scaffold630.g22142"/>
</dbReference>
<name>A0A1I7V3X1_9PELO</name>
<dbReference type="AlphaFoldDB" id="A0A1I7V3X1"/>